<gene>
    <name evidence="1" type="ORF">P3W55_14740</name>
</gene>
<sequence>MSITLTHLATATLDLEPPIYIPKGPRGTRVIAEVRNASWEGERLKAKQKGVAAADWALVGADGTLAIDVRLALETHDGAIIFVSYEGRAQMSQTGASPLMITPRFETGDERYLWLNKVQGIGRGTRDEQGRLTYNIYEAK</sequence>
<dbReference type="AlphaFoldDB" id="A0AAW6P9G3"/>
<comment type="caution">
    <text evidence="1">The sequence shown here is derived from an EMBL/GenBank/DDBJ whole genome shotgun (WGS) entry which is preliminary data.</text>
</comment>
<dbReference type="Gene3D" id="2.40.160.20">
    <property type="match status" value="1"/>
</dbReference>
<accession>A0AAW6P9G3</accession>
<reference evidence="1" key="1">
    <citation type="submission" date="2023-03" db="EMBL/GenBank/DDBJ databases">
        <title>Draft assemblies of triclosan tolerant bacteria isolated from returned activated sludge.</title>
        <authorList>
            <person name="Van Hamelsveld S."/>
        </authorList>
    </citation>
    <scope>NUCLEOTIDE SEQUENCE</scope>
    <source>
        <strain evidence="1">GW210015_S63</strain>
    </source>
</reference>
<dbReference type="Proteomes" id="UP001220662">
    <property type="component" value="Unassembled WGS sequence"/>
</dbReference>
<dbReference type="PANTHER" id="PTHR37315">
    <property type="entry name" value="UPF0311 PROTEIN BLR7842"/>
    <property type="match status" value="1"/>
</dbReference>
<protein>
    <submittedName>
        <fullName evidence="1">DUF3237 domain-containing protein</fullName>
    </submittedName>
</protein>
<evidence type="ECO:0000313" key="1">
    <source>
        <dbReference type="EMBL" id="MDF3842966.1"/>
    </source>
</evidence>
<organism evidence="1 2">
    <name type="scientific">Pseudomonas citronellolis</name>
    <dbReference type="NCBI Taxonomy" id="53408"/>
    <lineage>
        <taxon>Bacteria</taxon>
        <taxon>Pseudomonadati</taxon>
        <taxon>Pseudomonadota</taxon>
        <taxon>Gammaproteobacteria</taxon>
        <taxon>Pseudomonadales</taxon>
        <taxon>Pseudomonadaceae</taxon>
        <taxon>Pseudomonas</taxon>
    </lineage>
</organism>
<dbReference type="Pfam" id="PF11578">
    <property type="entry name" value="DUF3237"/>
    <property type="match status" value="1"/>
</dbReference>
<dbReference type="RefSeq" id="WP_276214821.1">
    <property type="nucleotide sequence ID" value="NZ_JARJLR010000246.1"/>
</dbReference>
<dbReference type="PANTHER" id="PTHR37315:SF1">
    <property type="entry name" value="UPF0311 PROTEIN BLR7842"/>
    <property type="match status" value="1"/>
</dbReference>
<proteinExistence type="predicted"/>
<name>A0AAW6P9G3_9PSED</name>
<dbReference type="EMBL" id="JARJLR010000246">
    <property type="protein sequence ID" value="MDF3842966.1"/>
    <property type="molecule type" value="Genomic_DNA"/>
</dbReference>
<dbReference type="InterPro" id="IPR020915">
    <property type="entry name" value="UPF0311"/>
</dbReference>
<evidence type="ECO:0000313" key="2">
    <source>
        <dbReference type="Proteomes" id="UP001220662"/>
    </source>
</evidence>